<evidence type="ECO:0000256" key="1">
    <source>
        <dbReference type="ARBA" id="ARBA00001933"/>
    </source>
</evidence>
<dbReference type="InterPro" id="IPR005814">
    <property type="entry name" value="Aminotrans_3"/>
</dbReference>
<dbReference type="InterPro" id="IPR050103">
    <property type="entry name" value="Class-III_PLP-dep_AT"/>
</dbReference>
<organism evidence="8">
    <name type="scientific">viral metagenome</name>
    <dbReference type="NCBI Taxonomy" id="1070528"/>
    <lineage>
        <taxon>unclassified sequences</taxon>
        <taxon>metagenomes</taxon>
        <taxon>organismal metagenomes</taxon>
    </lineage>
</organism>
<evidence type="ECO:0000256" key="5">
    <source>
        <dbReference type="ARBA" id="ARBA00022679"/>
    </source>
</evidence>
<keyword evidence="4" id="KW-0032">Aminotransferase</keyword>
<dbReference type="InterPro" id="IPR049704">
    <property type="entry name" value="Aminotrans_3_PPA_site"/>
</dbReference>
<evidence type="ECO:0000256" key="4">
    <source>
        <dbReference type="ARBA" id="ARBA00022576"/>
    </source>
</evidence>
<dbReference type="EMBL" id="MN739312">
    <property type="protein sequence ID" value="QHS98254.1"/>
    <property type="molecule type" value="Genomic_DNA"/>
</dbReference>
<dbReference type="GO" id="GO:0004587">
    <property type="term" value="F:ornithine aminotransferase activity"/>
    <property type="evidence" value="ECO:0007669"/>
    <property type="project" value="UniProtKB-EC"/>
</dbReference>
<dbReference type="Gene3D" id="3.90.1150.10">
    <property type="entry name" value="Aspartate Aminotransferase, domain 1"/>
    <property type="match status" value="1"/>
</dbReference>
<dbReference type="AlphaFoldDB" id="A0A6C0C385"/>
<dbReference type="PANTHER" id="PTHR11986">
    <property type="entry name" value="AMINOTRANSFERASE CLASS III"/>
    <property type="match status" value="1"/>
</dbReference>
<evidence type="ECO:0000256" key="2">
    <source>
        <dbReference type="ARBA" id="ARBA00004998"/>
    </source>
</evidence>
<keyword evidence="5" id="KW-0808">Transferase</keyword>
<dbReference type="Pfam" id="PF00202">
    <property type="entry name" value="Aminotran_3"/>
    <property type="match status" value="1"/>
</dbReference>
<dbReference type="GO" id="GO:0010121">
    <property type="term" value="P:L-arginine catabolic process to proline via ornithine"/>
    <property type="evidence" value="ECO:0007669"/>
    <property type="project" value="TreeGrafter"/>
</dbReference>
<dbReference type="NCBIfam" id="TIGR01885">
    <property type="entry name" value="Orn_aminotrans"/>
    <property type="match status" value="1"/>
</dbReference>
<sequence>MWKRLLKYDKLYGAQNYKPLNVILNRGQGVYLYDINEKKYYDYLSSYSSVNQGHCHPRLVHTMQMQSKKLTLCSRAFYSDQLCKFYRYMHDRFQYDRCLPMNTGVEAGETAIKMARQWGYKVKNIPRNQAQIVVAKNNFWGRSIAACSSSTDPLCYTNFGPYLPGFIFVDFNDIIKLESIFKSDPNICAFMVEPIQGEAGICIPDDDYLYLVRQLCNKYNVLLICDEVQTGIGRTGKMLVSQDVRPDMVVLGKALSGGMMPVSCVLGNNDTLGIVRPGTHGSTFGGNPLAMAIVPHAVDIIIQENLMKNAIKQGKYFRNELQHYVNSGLLKDVRGVGLLNAIEFDTEDRAQEVVEKMMTNGLLTKVTRNGTIRMCPPLTITELQMEESLNIIKQSIE</sequence>
<dbReference type="GO" id="GO:0005737">
    <property type="term" value="C:cytoplasm"/>
    <property type="evidence" value="ECO:0007669"/>
    <property type="project" value="TreeGrafter"/>
</dbReference>
<dbReference type="InterPro" id="IPR015422">
    <property type="entry name" value="PyrdxlP-dep_Trfase_small"/>
</dbReference>
<dbReference type="InterPro" id="IPR015421">
    <property type="entry name" value="PyrdxlP-dep_Trfase_major"/>
</dbReference>
<dbReference type="InterPro" id="IPR010164">
    <property type="entry name" value="Orn_aminotrans"/>
</dbReference>
<dbReference type="GO" id="GO:0030170">
    <property type="term" value="F:pyridoxal phosphate binding"/>
    <property type="evidence" value="ECO:0007669"/>
    <property type="project" value="InterPro"/>
</dbReference>
<dbReference type="PIRSF" id="PIRSF000521">
    <property type="entry name" value="Transaminase_4ab_Lys_Orn"/>
    <property type="match status" value="1"/>
</dbReference>
<keyword evidence="6" id="KW-0663">Pyridoxal phosphate</keyword>
<dbReference type="CDD" id="cd00610">
    <property type="entry name" value="OAT_like"/>
    <property type="match status" value="1"/>
</dbReference>
<accession>A0A6C0C385</accession>
<dbReference type="Gene3D" id="3.40.640.10">
    <property type="entry name" value="Type I PLP-dependent aspartate aminotransferase-like (Major domain)"/>
    <property type="match status" value="1"/>
</dbReference>
<protein>
    <recommendedName>
        <fullName evidence="3">ornithine aminotransferase</fullName>
        <ecNumber evidence="3">2.6.1.13</ecNumber>
    </recommendedName>
    <alternativeName>
        <fullName evidence="7">Ornithine--oxo-acid aminotransferase</fullName>
    </alternativeName>
</protein>
<dbReference type="InterPro" id="IPR015424">
    <property type="entry name" value="PyrdxlP-dep_Trfase"/>
</dbReference>
<evidence type="ECO:0000256" key="7">
    <source>
        <dbReference type="ARBA" id="ARBA00030587"/>
    </source>
</evidence>
<dbReference type="EC" id="2.6.1.13" evidence="3"/>
<dbReference type="UniPathway" id="UPA00098">
    <property type="reaction ID" value="UER00358"/>
</dbReference>
<dbReference type="FunFam" id="3.40.640.10:FF:000011">
    <property type="entry name" value="Ornithine aminotransferase"/>
    <property type="match status" value="1"/>
</dbReference>
<dbReference type="GO" id="GO:0019544">
    <property type="term" value="P:L-arginine catabolic process to L-glutamate"/>
    <property type="evidence" value="ECO:0007669"/>
    <property type="project" value="TreeGrafter"/>
</dbReference>
<comment type="cofactor">
    <cofactor evidence="1">
        <name>pyridoxal 5'-phosphate</name>
        <dbReference type="ChEBI" id="CHEBI:597326"/>
    </cofactor>
</comment>
<reference evidence="8" key="1">
    <citation type="journal article" date="2020" name="Nature">
        <title>Giant virus diversity and host interactions through global metagenomics.</title>
        <authorList>
            <person name="Schulz F."/>
            <person name="Roux S."/>
            <person name="Paez-Espino D."/>
            <person name="Jungbluth S."/>
            <person name="Walsh D.A."/>
            <person name="Denef V.J."/>
            <person name="McMahon K.D."/>
            <person name="Konstantinidis K.T."/>
            <person name="Eloe-Fadrosh E.A."/>
            <person name="Kyrpides N.C."/>
            <person name="Woyke T."/>
        </authorList>
    </citation>
    <scope>NUCLEOTIDE SEQUENCE</scope>
    <source>
        <strain evidence="8">GVMAG-M-3300020182-84</strain>
    </source>
</reference>
<evidence type="ECO:0000313" key="8">
    <source>
        <dbReference type="EMBL" id="QHS98254.1"/>
    </source>
</evidence>
<dbReference type="SUPFAM" id="SSF53383">
    <property type="entry name" value="PLP-dependent transferases"/>
    <property type="match status" value="1"/>
</dbReference>
<proteinExistence type="predicted"/>
<dbReference type="GO" id="GO:0042802">
    <property type="term" value="F:identical protein binding"/>
    <property type="evidence" value="ECO:0007669"/>
    <property type="project" value="TreeGrafter"/>
</dbReference>
<dbReference type="GO" id="GO:0055129">
    <property type="term" value="P:L-proline biosynthetic process"/>
    <property type="evidence" value="ECO:0007669"/>
    <property type="project" value="UniProtKB-UniPathway"/>
</dbReference>
<evidence type="ECO:0000256" key="3">
    <source>
        <dbReference type="ARBA" id="ARBA00012924"/>
    </source>
</evidence>
<dbReference type="PROSITE" id="PS00600">
    <property type="entry name" value="AA_TRANSFER_CLASS_3"/>
    <property type="match status" value="1"/>
</dbReference>
<comment type="pathway">
    <text evidence="2">Amino-acid biosynthesis; L-proline biosynthesis; L-glutamate 5-semialdehyde from L-ornithine: step 1/1.</text>
</comment>
<name>A0A6C0C385_9ZZZZ</name>
<evidence type="ECO:0000256" key="6">
    <source>
        <dbReference type="ARBA" id="ARBA00022898"/>
    </source>
</evidence>
<dbReference type="PANTHER" id="PTHR11986:SF18">
    <property type="entry name" value="ORNITHINE AMINOTRANSFERASE, MITOCHONDRIAL"/>
    <property type="match status" value="1"/>
</dbReference>